<dbReference type="GO" id="GO:0006298">
    <property type="term" value="P:mismatch repair"/>
    <property type="evidence" value="ECO:0007669"/>
    <property type="project" value="InterPro"/>
</dbReference>
<evidence type="ECO:0000256" key="1">
    <source>
        <dbReference type="SAM" id="MobiDB-lite"/>
    </source>
</evidence>
<feature type="region of interest" description="Disordered" evidence="1">
    <location>
        <begin position="1341"/>
        <end position="1392"/>
    </location>
</feature>
<dbReference type="Proteomes" id="UP000284990">
    <property type="component" value="Unassembled WGS sequence"/>
</dbReference>
<dbReference type="Pfam" id="PF01624">
    <property type="entry name" value="MutS_I"/>
    <property type="match status" value="1"/>
</dbReference>
<feature type="domain" description="DNA mismatch repair protein MutS-like N-terminal" evidence="2">
    <location>
        <begin position="1557"/>
        <end position="1644"/>
    </location>
</feature>
<organism evidence="5 6">
    <name type="scientific">Segatella copri</name>
    <dbReference type="NCBI Taxonomy" id="165179"/>
    <lineage>
        <taxon>Bacteria</taxon>
        <taxon>Pseudomonadati</taxon>
        <taxon>Bacteroidota</taxon>
        <taxon>Bacteroidia</taxon>
        <taxon>Bacteroidales</taxon>
        <taxon>Prevotellaceae</taxon>
        <taxon>Segatella</taxon>
    </lineage>
</organism>
<feature type="compositionally biased region" description="Basic and acidic residues" evidence="1">
    <location>
        <begin position="2124"/>
        <end position="2133"/>
    </location>
</feature>
<feature type="compositionally biased region" description="Basic and acidic residues" evidence="1">
    <location>
        <begin position="1346"/>
        <end position="1392"/>
    </location>
</feature>
<feature type="region of interest" description="Disordered" evidence="1">
    <location>
        <begin position="2097"/>
        <end position="2133"/>
    </location>
</feature>
<feature type="region of interest" description="Disordered" evidence="1">
    <location>
        <begin position="1296"/>
        <end position="1329"/>
    </location>
</feature>
<evidence type="ECO:0000259" key="2">
    <source>
        <dbReference type="Pfam" id="PF01624"/>
    </source>
</evidence>
<comment type="caution">
    <text evidence="5">The sequence shown here is derived from an EMBL/GenBank/DDBJ whole genome shotgun (WGS) entry which is preliminary data.</text>
</comment>
<gene>
    <name evidence="5" type="ORF">DW916_13355</name>
</gene>
<name>A0AA92WHS1_9BACT</name>
<reference evidence="5 6" key="1">
    <citation type="submission" date="2018-08" db="EMBL/GenBank/DDBJ databases">
        <title>A genome reference for cultivated species of the human gut microbiota.</title>
        <authorList>
            <person name="Zou Y."/>
            <person name="Xue W."/>
            <person name="Luo G."/>
        </authorList>
    </citation>
    <scope>NUCLEOTIDE SEQUENCE [LARGE SCALE GENOMIC DNA]</scope>
    <source>
        <strain evidence="5 6">AM42-23AC</strain>
    </source>
</reference>
<dbReference type="InterPro" id="IPR041459">
    <property type="entry name" value="MPTase-PolyVal"/>
</dbReference>
<feature type="region of interest" description="Disordered" evidence="1">
    <location>
        <begin position="608"/>
        <end position="648"/>
    </location>
</feature>
<dbReference type="InterPro" id="IPR016151">
    <property type="entry name" value="DNA_mismatch_repair_MutS_N"/>
</dbReference>
<dbReference type="Gene3D" id="3.40.1170.10">
    <property type="entry name" value="DNA repair protein MutS, domain I"/>
    <property type="match status" value="1"/>
</dbReference>
<evidence type="ECO:0000313" key="5">
    <source>
        <dbReference type="EMBL" id="RHA83102.1"/>
    </source>
</evidence>
<protein>
    <submittedName>
        <fullName evidence="5">DUF1738 domain-containing protein</fullName>
    </submittedName>
</protein>
<dbReference type="Pfam" id="PF08401">
    <property type="entry name" value="ArdcN"/>
    <property type="match status" value="1"/>
</dbReference>
<dbReference type="GO" id="GO:0030983">
    <property type="term" value="F:mismatched DNA binding"/>
    <property type="evidence" value="ECO:0007669"/>
    <property type="project" value="InterPro"/>
</dbReference>
<dbReference type="InterPro" id="IPR013610">
    <property type="entry name" value="ArdC_N"/>
</dbReference>
<dbReference type="GO" id="GO:0005524">
    <property type="term" value="F:ATP binding"/>
    <property type="evidence" value="ECO:0007669"/>
    <property type="project" value="InterPro"/>
</dbReference>
<dbReference type="InterPro" id="IPR007695">
    <property type="entry name" value="DNA_mismatch_repair_MutS-lik_N"/>
</dbReference>
<evidence type="ECO:0000259" key="4">
    <source>
        <dbReference type="Pfam" id="PF18818"/>
    </source>
</evidence>
<proteinExistence type="predicted"/>
<feature type="compositionally biased region" description="Basic and acidic residues" evidence="1">
    <location>
        <begin position="1314"/>
        <end position="1323"/>
    </location>
</feature>
<accession>A0AA92WHS1</accession>
<dbReference type="Pfam" id="PF18818">
    <property type="entry name" value="MPTase-PolyVal"/>
    <property type="match status" value="1"/>
</dbReference>
<evidence type="ECO:0000313" key="6">
    <source>
        <dbReference type="Proteomes" id="UP000284990"/>
    </source>
</evidence>
<dbReference type="EMBL" id="QSFW01000035">
    <property type="protein sequence ID" value="RHA83102.1"/>
    <property type="molecule type" value="Genomic_DNA"/>
</dbReference>
<sequence>MKKNLLLCLIILIIIRNIMTREEFKAEMAEKKERAEARINSALQTFADMIIARMEAIEASSWKKGWTDGEAMIGLPQNVTGRVYTGSNAFLCQLDTTLKNYKVPVYFTIKQIKDLGAFPKKGEKSIPIFKWGLSIYNRETGKKATLKEYDSLSKEERDEKYKVIPYLKIFNEWNIDQTNLEEVNKEKYDALLSKFEAKEIKDDNGMYSNAAIDQMLTSQSWVCPIEYTQQNPSALYNKSRDVIIVPRKDQFNISDTPEEIYKDGEEYYSSLIHEMAHSTGHESRLNRLSPDGKFGGEEYAKEELVAELTAAMVGSALGFDSRIRDNNTAYLKSWMSALKKEPKFLLSVMSDVNKASAMVIEHIDEERVKLGQKALLEGNLDGLDEKAENEKQFEAIKNGETIKEQNNNIKDKDKKIFYSNLSDTSDIDLKEDPQQLAAFYENGDKQSLFDALKQAQKESGASWNLATLESTIGENAEIIAEDEKHIAVKYPYYIPGTFFMYEKVTEQQILDKIQQQGLSKDDSEVAHQIGKEAIKKQFDNMSDHSVEMPDGTVFGVDYNKEKDTLDVLITNGAGKQEIYSTNYDHDRSIKGNLGYVWEELSNMKQYQAKEVKQETSSKTAKDSGDKEPEINDKEDNSVPIEEGKGDLTPKEYFSTLMDSITDGQHDDHTALGIKNISELRDYFKDNSHVNEWMEGASNRELIEAGADKLPNIRYPHKEGRTLYDMEAAYSNINSKYEDVTDDRTRQITHRIDQAKSIITAYQTNIENAHGEDYLFEEESAHKIIPRAEYAASISQEQAATSERSIDESYHYSFARFESSERTKAFDSYRESGDHEALLHLAEIMDVNNLIELNKVRKNAPKTSEDKVLVENSSYAVTYNQQNSTYDLLRKIEKEKVLELIGDINDNDEIKASSDDVQKLAYEDAAQQMAEFAEREPRFFTMPNREVLDFQYNAESNQIEVGKMTSEGMDLQYTFDYDLSSSPEHNLSIVHDDLAGLEEFRMLSVEEIEQREKIALSWRNTDNKLEMPSGDVLTVEYDKEKDTLNVAYTTEDGKPEIYSTKYNHEGSTTKNVRDLWQKFANMKQYQSTKEASPEKENKEKASATQEKKGEVYYYSYAYLQSTDDTQEFDDLQKKGDYKQILQQAQMYDQGDALEQSKTFKNAKKYGNEDILDEDDHYAVVYNNSLGGTYELLRKETKEEVLDNIDRYGLEQDASEDVKKVAYESVAKQFSEIKAQIPAFTMPNNEVLYFQYNQEKNQVEVGHVTNIGLMKEHTFDYDVNQTLDANLEAINESLQENEEYQAMEEEEEAESLDEDNQVKVPREDSNIETDVAGMAKQFVAEGMSMEEAEQKAKSIAEKQQHQKYHDEEKQKDAEQKQQQKKKEEQAKKEEEKKPVSHAALLFAALGLASEKNGVWMNRAQRQPAEFIHSHTPVTAYNSIMMTLNTDANKYKTNVYTFYKSAAENNLPVKRNEESLRFNWVNWDYQHMMNHDDIITQKKYDTLSDEEKSFYAKHASRVEQHIYNVDQTIMNAKDHEAYGNLVKTKGAPFVKAEEKTISVLQQYNDYQKKHPDIVVLNKTGDSYEIYGEKASDVAKILNLEVEKKKMDGKKVDLVSFPSQHLDTYLPKIIRAGNRVSIVDNLKEKKVSIPVQDNTAILNKAYSTAKAVADQSGMKYERIMVVQDAKYDKVDDKIVVSGMSEKTADENHATLYKANDIYRAVVAAVGSEERLDRSGRNSYLPEDDAKHEKLVQELAAGVLMTRQGLPAILSKESEKLVPYWQRELTENPKMLGVLERDVNNAVETIDSILAKRKVDYKAIRGQMPGKILTENPERFSISSSLAKLPSMETKEMVVVLDKKHKTADIILPAGASLQVDNEVPGMNKKRIKTALGKMGVKEVSFYNAGGGLSLHESNDYYKGKEVTVSKLKQYELLTQQTVDLKDKFAPKKEVKITTFEALPDDMGRYAFFIKAENEPAFAVYPNKEHVNQFYSSLKSENRAVVHNALARKYYELGTKHPDARVDVITLRKVNIGDAKIDRICITAKHNDPKQHIIFATVNGERMHAPVSKAQWNKMWLAEDMSDYKQRLAAVIFEPFIKKEVKNDVSQQASEKTEETVKPDSPAPEPEQEEKVERTLHR</sequence>
<feature type="compositionally biased region" description="Acidic residues" evidence="1">
    <location>
        <begin position="1296"/>
        <end position="1313"/>
    </location>
</feature>
<evidence type="ECO:0000259" key="3">
    <source>
        <dbReference type="Pfam" id="PF08401"/>
    </source>
</evidence>
<feature type="domain" description="N-terminal" evidence="3">
    <location>
        <begin position="42"/>
        <end position="171"/>
    </location>
</feature>
<dbReference type="SUPFAM" id="SSF55271">
    <property type="entry name" value="DNA repair protein MutS, domain I"/>
    <property type="match status" value="1"/>
</dbReference>
<dbReference type="GO" id="GO:0003697">
    <property type="term" value="F:single-stranded DNA binding"/>
    <property type="evidence" value="ECO:0007669"/>
    <property type="project" value="InterPro"/>
</dbReference>
<feature type="domain" description="Polyvalent protein metallopeptidase" evidence="4">
    <location>
        <begin position="226"/>
        <end position="346"/>
    </location>
</feature>